<dbReference type="GO" id="GO:0022857">
    <property type="term" value="F:transmembrane transporter activity"/>
    <property type="evidence" value="ECO:0007669"/>
    <property type="project" value="TreeGrafter"/>
</dbReference>
<evidence type="ECO:0000313" key="5">
    <source>
        <dbReference type="EMBL" id="SEH02359.1"/>
    </source>
</evidence>
<dbReference type="InterPro" id="IPR027417">
    <property type="entry name" value="P-loop_NTPase"/>
</dbReference>
<keyword evidence="6" id="KW-1185">Reference proteome</keyword>
<dbReference type="Pfam" id="PF00005">
    <property type="entry name" value="ABC_tran"/>
    <property type="match status" value="1"/>
</dbReference>
<evidence type="ECO:0000256" key="2">
    <source>
        <dbReference type="ARBA" id="ARBA00022741"/>
    </source>
</evidence>
<dbReference type="InterPro" id="IPR017911">
    <property type="entry name" value="MacB-like_ATP-bd"/>
</dbReference>
<keyword evidence="1" id="KW-0813">Transport</keyword>
<dbReference type="GO" id="GO:0005524">
    <property type="term" value="F:ATP binding"/>
    <property type="evidence" value="ECO:0007669"/>
    <property type="project" value="UniProtKB-KW"/>
</dbReference>
<dbReference type="InterPro" id="IPR017871">
    <property type="entry name" value="ABC_transporter-like_CS"/>
</dbReference>
<dbReference type="PANTHER" id="PTHR24220:SF685">
    <property type="entry name" value="ABC TRANSPORTER RELATED"/>
    <property type="match status" value="1"/>
</dbReference>
<dbReference type="SUPFAM" id="SSF52540">
    <property type="entry name" value="P-loop containing nucleoside triphosphate hydrolases"/>
    <property type="match status" value="1"/>
</dbReference>
<dbReference type="PROSITE" id="PS00211">
    <property type="entry name" value="ABC_TRANSPORTER_1"/>
    <property type="match status" value="1"/>
</dbReference>
<keyword evidence="2" id="KW-0547">Nucleotide-binding</keyword>
<reference evidence="5 6" key="1">
    <citation type="submission" date="2016-10" db="EMBL/GenBank/DDBJ databases">
        <authorList>
            <person name="de Groot N.N."/>
        </authorList>
    </citation>
    <scope>NUCLEOTIDE SEQUENCE [LARGE SCALE GENOMIC DNA]</scope>
    <source>
        <strain evidence="5 6">CGMCC 4.7037</strain>
    </source>
</reference>
<proteinExistence type="predicted"/>
<dbReference type="PANTHER" id="PTHR24220">
    <property type="entry name" value="IMPORT ATP-BINDING PROTEIN"/>
    <property type="match status" value="1"/>
</dbReference>
<dbReference type="FunFam" id="3.40.50.300:FF:000032">
    <property type="entry name" value="Export ABC transporter ATP-binding protein"/>
    <property type="match status" value="1"/>
</dbReference>
<name>A0A1H6EZR2_9ACTN</name>
<dbReference type="InterPro" id="IPR003439">
    <property type="entry name" value="ABC_transporter-like_ATP-bd"/>
</dbReference>
<dbReference type="RefSeq" id="WP_235030909.1">
    <property type="nucleotide sequence ID" value="NZ_FNVT01000026.1"/>
</dbReference>
<evidence type="ECO:0000256" key="1">
    <source>
        <dbReference type="ARBA" id="ARBA00022448"/>
    </source>
</evidence>
<dbReference type="GO" id="GO:0016887">
    <property type="term" value="F:ATP hydrolysis activity"/>
    <property type="evidence" value="ECO:0007669"/>
    <property type="project" value="InterPro"/>
</dbReference>
<evidence type="ECO:0000256" key="3">
    <source>
        <dbReference type="ARBA" id="ARBA00022840"/>
    </source>
</evidence>
<dbReference type="CDD" id="cd03255">
    <property type="entry name" value="ABC_MJ0796_LolCDE_FtsE"/>
    <property type="match status" value="1"/>
</dbReference>
<evidence type="ECO:0000259" key="4">
    <source>
        <dbReference type="PROSITE" id="PS50893"/>
    </source>
</evidence>
<dbReference type="SMART" id="SM00382">
    <property type="entry name" value="AAA"/>
    <property type="match status" value="1"/>
</dbReference>
<dbReference type="InterPro" id="IPR015854">
    <property type="entry name" value="ABC_transpr_LolD-like"/>
</dbReference>
<accession>A0A1H6EZR2</accession>
<dbReference type="PROSITE" id="PS50893">
    <property type="entry name" value="ABC_TRANSPORTER_2"/>
    <property type="match status" value="1"/>
</dbReference>
<organism evidence="5 6">
    <name type="scientific">Nonomuraea solani</name>
    <dbReference type="NCBI Taxonomy" id="1144553"/>
    <lineage>
        <taxon>Bacteria</taxon>
        <taxon>Bacillati</taxon>
        <taxon>Actinomycetota</taxon>
        <taxon>Actinomycetes</taxon>
        <taxon>Streptosporangiales</taxon>
        <taxon>Streptosporangiaceae</taxon>
        <taxon>Nonomuraea</taxon>
    </lineage>
</organism>
<dbReference type="GO" id="GO:0098796">
    <property type="term" value="C:membrane protein complex"/>
    <property type="evidence" value="ECO:0007669"/>
    <property type="project" value="UniProtKB-ARBA"/>
</dbReference>
<dbReference type="EMBL" id="FNVT01000026">
    <property type="protein sequence ID" value="SEH02359.1"/>
    <property type="molecule type" value="Genomic_DNA"/>
</dbReference>
<dbReference type="AlphaFoldDB" id="A0A1H6EZR2"/>
<sequence length="252" mass="27039">MNPNVMAEQTVSVAVQLDAVSKVYGSGSGSVIALDNVTLSFRRGTFTAVMGPSGSGKSTLLQCAAGLLRPSSGQVLLDDKEISRLSEKESADVRRERIGFVFQSFNLLPALTAIENITLPFRLAKRTPDQEWLNSLLSVAGIAEHVGRHPHELSGGQQQRVAICRALAPRPQVVFADEPTGNLDTRSSREILELVRAIVDRLDQTVIMVTHDPGVAAYADAIVFLADGHVVDTAGQLAATDVAERLTRLADD</sequence>
<dbReference type="GO" id="GO:0005886">
    <property type="term" value="C:plasma membrane"/>
    <property type="evidence" value="ECO:0007669"/>
    <property type="project" value="TreeGrafter"/>
</dbReference>
<dbReference type="Gene3D" id="3.40.50.300">
    <property type="entry name" value="P-loop containing nucleotide triphosphate hydrolases"/>
    <property type="match status" value="1"/>
</dbReference>
<dbReference type="InterPro" id="IPR003593">
    <property type="entry name" value="AAA+_ATPase"/>
</dbReference>
<evidence type="ECO:0000313" key="6">
    <source>
        <dbReference type="Proteomes" id="UP000236732"/>
    </source>
</evidence>
<protein>
    <submittedName>
        <fullName evidence="5">Putative ABC transport system ATP-binding protein</fullName>
    </submittedName>
</protein>
<feature type="domain" description="ABC transporter" evidence="4">
    <location>
        <begin position="15"/>
        <end position="252"/>
    </location>
</feature>
<keyword evidence="3 5" id="KW-0067">ATP-binding</keyword>
<dbReference type="Proteomes" id="UP000236732">
    <property type="component" value="Unassembled WGS sequence"/>
</dbReference>
<gene>
    <name evidence="5" type="ORF">SAMN05444920_12617</name>
</gene>